<dbReference type="RefSeq" id="XP_006653502.1">
    <property type="nucleotide sequence ID" value="XM_006653439.1"/>
</dbReference>
<dbReference type="eggNOG" id="ENOG502R65E">
    <property type="taxonomic scope" value="Eukaryota"/>
</dbReference>
<name>J3LYQ3_ORYBR</name>
<gene>
    <name evidence="3" type="primary">LOC102701077</name>
</gene>
<keyword evidence="4" id="KW-1185">Reference proteome</keyword>
<evidence type="ECO:0000313" key="3">
    <source>
        <dbReference type="EnsemblPlants" id="OB04G22780.1"/>
    </source>
</evidence>
<dbReference type="AlphaFoldDB" id="J3LYQ3"/>
<keyword evidence="2" id="KW-0732">Signal</keyword>
<dbReference type="KEGG" id="obr:102701077"/>
<dbReference type="GeneID" id="102701077"/>
<dbReference type="HOGENOM" id="CLU_141255_0_0_1"/>
<evidence type="ECO:0000313" key="4">
    <source>
        <dbReference type="Proteomes" id="UP000006038"/>
    </source>
</evidence>
<reference evidence="3" key="2">
    <citation type="submission" date="2013-04" db="UniProtKB">
        <authorList>
            <consortium name="EnsemblPlants"/>
        </authorList>
    </citation>
    <scope>IDENTIFICATION</scope>
</reference>
<dbReference type="EnsemblPlants" id="OB04G22780.1">
    <property type="protein sequence ID" value="OB04G22780.1"/>
    <property type="gene ID" value="OB04G22780"/>
</dbReference>
<sequence length="131" mass="14102">MSGSRTGVLAVAMLLVVSLLMVLQLPVARARHVAVLRATDDSGSAMNNIRSAEAGVAKEPTSASGAVHSQASSGRRPTVSTAEMRTPSTSTAEHRRDEVAKLHDMLKRDYAWRARRRSPINNGEPLEEESP</sequence>
<dbReference type="OrthoDB" id="682061at2759"/>
<reference evidence="3" key="1">
    <citation type="journal article" date="2013" name="Nat. Commun.">
        <title>Whole-genome sequencing of Oryza brachyantha reveals mechanisms underlying Oryza genome evolution.</title>
        <authorList>
            <person name="Chen J."/>
            <person name="Huang Q."/>
            <person name="Gao D."/>
            <person name="Wang J."/>
            <person name="Lang Y."/>
            <person name="Liu T."/>
            <person name="Li B."/>
            <person name="Bai Z."/>
            <person name="Luis Goicoechea J."/>
            <person name="Liang C."/>
            <person name="Chen C."/>
            <person name="Zhang W."/>
            <person name="Sun S."/>
            <person name="Liao Y."/>
            <person name="Zhang X."/>
            <person name="Yang L."/>
            <person name="Song C."/>
            <person name="Wang M."/>
            <person name="Shi J."/>
            <person name="Liu G."/>
            <person name="Liu J."/>
            <person name="Zhou H."/>
            <person name="Zhou W."/>
            <person name="Yu Q."/>
            <person name="An N."/>
            <person name="Chen Y."/>
            <person name="Cai Q."/>
            <person name="Wang B."/>
            <person name="Liu B."/>
            <person name="Min J."/>
            <person name="Huang Y."/>
            <person name="Wu H."/>
            <person name="Li Z."/>
            <person name="Zhang Y."/>
            <person name="Yin Y."/>
            <person name="Song W."/>
            <person name="Jiang J."/>
            <person name="Jackson S.A."/>
            <person name="Wing R.A."/>
            <person name="Wang J."/>
            <person name="Chen M."/>
        </authorList>
    </citation>
    <scope>NUCLEOTIDE SEQUENCE [LARGE SCALE GENOMIC DNA]</scope>
    <source>
        <strain evidence="3">cv. IRGC 101232</strain>
    </source>
</reference>
<evidence type="ECO:0000256" key="2">
    <source>
        <dbReference type="SAM" id="SignalP"/>
    </source>
</evidence>
<feature type="compositionally biased region" description="Polar residues" evidence="1">
    <location>
        <begin position="61"/>
        <end position="91"/>
    </location>
</feature>
<protein>
    <submittedName>
        <fullName evidence="3">Uncharacterized protein</fullName>
    </submittedName>
</protein>
<organism evidence="3">
    <name type="scientific">Oryza brachyantha</name>
    <name type="common">malo sina</name>
    <dbReference type="NCBI Taxonomy" id="4533"/>
    <lineage>
        <taxon>Eukaryota</taxon>
        <taxon>Viridiplantae</taxon>
        <taxon>Streptophyta</taxon>
        <taxon>Embryophyta</taxon>
        <taxon>Tracheophyta</taxon>
        <taxon>Spermatophyta</taxon>
        <taxon>Magnoliopsida</taxon>
        <taxon>Liliopsida</taxon>
        <taxon>Poales</taxon>
        <taxon>Poaceae</taxon>
        <taxon>BOP clade</taxon>
        <taxon>Oryzoideae</taxon>
        <taxon>Oryzeae</taxon>
        <taxon>Oryzinae</taxon>
        <taxon>Oryza</taxon>
    </lineage>
</organism>
<dbReference type="Proteomes" id="UP000006038">
    <property type="component" value="Chromosome 4"/>
</dbReference>
<evidence type="ECO:0000256" key="1">
    <source>
        <dbReference type="SAM" id="MobiDB-lite"/>
    </source>
</evidence>
<dbReference type="OMA" id="YAWKASR"/>
<feature type="region of interest" description="Disordered" evidence="1">
    <location>
        <begin position="54"/>
        <end position="100"/>
    </location>
</feature>
<feature type="chain" id="PRO_5003772907" evidence="2">
    <location>
        <begin position="31"/>
        <end position="131"/>
    </location>
</feature>
<accession>J3LYQ3</accession>
<feature type="signal peptide" evidence="2">
    <location>
        <begin position="1"/>
        <end position="30"/>
    </location>
</feature>
<dbReference type="Gramene" id="OB04G22780.1">
    <property type="protein sequence ID" value="OB04G22780.1"/>
    <property type="gene ID" value="OB04G22780"/>
</dbReference>
<proteinExistence type="predicted"/>